<feature type="compositionally biased region" description="Acidic residues" evidence="1">
    <location>
        <begin position="73"/>
        <end position="126"/>
    </location>
</feature>
<comment type="caution">
    <text evidence="3">The sequence shown here is derived from an EMBL/GenBank/DDBJ whole genome shotgun (WGS) entry which is preliminary data.</text>
</comment>
<dbReference type="AlphaFoldDB" id="A0AAV4GBU8"/>
<proteinExistence type="predicted"/>
<evidence type="ECO:0000313" key="4">
    <source>
        <dbReference type="Proteomes" id="UP000762676"/>
    </source>
</evidence>
<sequence>MSVENKQSHIMLMYKGRLIKVGILVFFSLLMMVLYVSFFQHPPPDELLANNRKSHLSSGHYDFGESLFGSNDDTGEENDALNDDDDDNSSDESEDDKENEDNASDSDDEDDEEKNNDDDKDDTEDDSDKRKQVDNQAKKSYSNSKSDKGKAKDDILSHKKRELGNSEEIENADYWAKLLKQQNLVPIGAVYNKCDGKRIQLGTVVLMEDKENGGIKARTYVNITLEHTIDGGQFNIDSRYNGRSMYDNYWELCEVEDDLPDEEKTFTCPLKPGSYSRVKDKPIPGFLPKTVKYCTKLLRLREEAEKYAVLVKNKFECLYVEEADATRDIDQQWDCLKEATEKTNEEFLPRVNREA</sequence>
<keyword evidence="2" id="KW-0472">Membrane</keyword>
<reference evidence="3 4" key="1">
    <citation type="journal article" date="2021" name="Elife">
        <title>Chloroplast acquisition without the gene transfer in kleptoplastic sea slugs, Plakobranchus ocellatus.</title>
        <authorList>
            <person name="Maeda T."/>
            <person name="Takahashi S."/>
            <person name="Yoshida T."/>
            <person name="Shimamura S."/>
            <person name="Takaki Y."/>
            <person name="Nagai Y."/>
            <person name="Toyoda A."/>
            <person name="Suzuki Y."/>
            <person name="Arimoto A."/>
            <person name="Ishii H."/>
            <person name="Satoh N."/>
            <person name="Nishiyama T."/>
            <person name="Hasebe M."/>
            <person name="Maruyama T."/>
            <person name="Minagawa J."/>
            <person name="Obokata J."/>
            <person name="Shigenobu S."/>
        </authorList>
    </citation>
    <scope>NUCLEOTIDE SEQUENCE [LARGE SCALE GENOMIC DNA]</scope>
</reference>
<name>A0AAV4GBU8_9GAST</name>
<keyword evidence="2" id="KW-0812">Transmembrane</keyword>
<evidence type="ECO:0000313" key="3">
    <source>
        <dbReference type="EMBL" id="GFR82691.1"/>
    </source>
</evidence>
<evidence type="ECO:0000256" key="2">
    <source>
        <dbReference type="SAM" id="Phobius"/>
    </source>
</evidence>
<organism evidence="3 4">
    <name type="scientific">Elysia marginata</name>
    <dbReference type="NCBI Taxonomy" id="1093978"/>
    <lineage>
        <taxon>Eukaryota</taxon>
        <taxon>Metazoa</taxon>
        <taxon>Spiralia</taxon>
        <taxon>Lophotrochozoa</taxon>
        <taxon>Mollusca</taxon>
        <taxon>Gastropoda</taxon>
        <taxon>Heterobranchia</taxon>
        <taxon>Euthyneura</taxon>
        <taxon>Panpulmonata</taxon>
        <taxon>Sacoglossa</taxon>
        <taxon>Placobranchoidea</taxon>
        <taxon>Plakobranchidae</taxon>
        <taxon>Elysia</taxon>
    </lineage>
</organism>
<dbReference type="Proteomes" id="UP000762676">
    <property type="component" value="Unassembled WGS sequence"/>
</dbReference>
<protein>
    <submittedName>
        <fullName evidence="3">Phosphatidylglycerol/phosphatidylinositol transfer protein</fullName>
    </submittedName>
</protein>
<keyword evidence="2" id="KW-1133">Transmembrane helix</keyword>
<accession>A0AAV4GBU8</accession>
<feature type="region of interest" description="Disordered" evidence="1">
    <location>
        <begin position="64"/>
        <end position="159"/>
    </location>
</feature>
<dbReference type="EMBL" id="BMAT01008342">
    <property type="protein sequence ID" value="GFR82691.1"/>
    <property type="molecule type" value="Genomic_DNA"/>
</dbReference>
<evidence type="ECO:0000256" key="1">
    <source>
        <dbReference type="SAM" id="MobiDB-lite"/>
    </source>
</evidence>
<feature type="transmembrane region" description="Helical" evidence="2">
    <location>
        <begin position="21"/>
        <end position="39"/>
    </location>
</feature>
<feature type="compositionally biased region" description="Basic and acidic residues" evidence="1">
    <location>
        <begin position="145"/>
        <end position="157"/>
    </location>
</feature>
<keyword evidence="4" id="KW-1185">Reference proteome</keyword>
<gene>
    <name evidence="3" type="ORF">ElyMa_004105000</name>
</gene>
<feature type="compositionally biased region" description="Basic and acidic residues" evidence="1">
    <location>
        <begin position="127"/>
        <end position="137"/>
    </location>
</feature>